<dbReference type="EMBL" id="JAKJXO020000003">
    <property type="protein sequence ID" value="KAL1607601.1"/>
    <property type="molecule type" value="Genomic_DNA"/>
</dbReference>
<evidence type="ECO:0000313" key="1">
    <source>
        <dbReference type="EMBL" id="KAL1607601.1"/>
    </source>
</evidence>
<keyword evidence="2" id="KW-1185">Reference proteome</keyword>
<dbReference type="Proteomes" id="UP001521785">
    <property type="component" value="Unassembled WGS sequence"/>
</dbReference>
<protein>
    <submittedName>
        <fullName evidence="1">Uncharacterized protein</fullName>
    </submittedName>
</protein>
<gene>
    <name evidence="1" type="ORF">SLS60_002535</name>
</gene>
<organism evidence="1 2">
    <name type="scientific">Paraconiothyrium brasiliense</name>
    <dbReference type="NCBI Taxonomy" id="300254"/>
    <lineage>
        <taxon>Eukaryota</taxon>
        <taxon>Fungi</taxon>
        <taxon>Dikarya</taxon>
        <taxon>Ascomycota</taxon>
        <taxon>Pezizomycotina</taxon>
        <taxon>Dothideomycetes</taxon>
        <taxon>Pleosporomycetidae</taxon>
        <taxon>Pleosporales</taxon>
        <taxon>Massarineae</taxon>
        <taxon>Didymosphaeriaceae</taxon>
        <taxon>Paraconiothyrium</taxon>
    </lineage>
</organism>
<sequence>MGANANVEGPDEALQQKIQELGYLIPPDIEGEDREYVVNSNVPKREEEDSHVDWLEAAEHEETARFVELFDIQGENLPIDEALVTVKAKGGDVDLNFSNIIALAGDFFTNREGSQEYYPISNAKDFGTLIHPKSSKEPLARFESAVHSLLRDTDGYLKEVRDLITTEHHTLHAATKAGDNTAVA</sequence>
<accession>A0ABR3RT35</accession>
<proteinExistence type="predicted"/>
<name>A0ABR3RT35_9PLEO</name>
<comment type="caution">
    <text evidence="1">The sequence shown here is derived from an EMBL/GenBank/DDBJ whole genome shotgun (WGS) entry which is preliminary data.</text>
</comment>
<reference evidence="1 2" key="1">
    <citation type="submission" date="2024-02" db="EMBL/GenBank/DDBJ databases">
        <title>De novo assembly and annotation of 12 fungi associated with fruit tree decline syndrome in Ontario, Canada.</title>
        <authorList>
            <person name="Sulman M."/>
            <person name="Ellouze W."/>
            <person name="Ilyukhin E."/>
        </authorList>
    </citation>
    <scope>NUCLEOTIDE SEQUENCE [LARGE SCALE GENOMIC DNA]</scope>
    <source>
        <strain evidence="1 2">M42-189</strain>
    </source>
</reference>
<evidence type="ECO:0000313" key="2">
    <source>
        <dbReference type="Proteomes" id="UP001521785"/>
    </source>
</evidence>